<reference evidence="1 2" key="1">
    <citation type="journal article" date="2022" name="Hortic Res">
        <title>A haplotype resolved chromosomal level avocado genome allows analysis of novel avocado genes.</title>
        <authorList>
            <person name="Nath O."/>
            <person name="Fletcher S.J."/>
            <person name="Hayward A."/>
            <person name="Shaw L.M."/>
            <person name="Masouleh A.K."/>
            <person name="Furtado A."/>
            <person name="Henry R.J."/>
            <person name="Mitter N."/>
        </authorList>
    </citation>
    <scope>NUCLEOTIDE SEQUENCE [LARGE SCALE GENOMIC DNA]</scope>
    <source>
        <strain evidence="2">cv. Hass</strain>
    </source>
</reference>
<sequence>MDSSKKPEETGCVQKRAVQSSASTKLWPNSSTPVIQMMIFIVFLVNYTFHNRHFCQALLQVTLILRFGR</sequence>
<protein>
    <submittedName>
        <fullName evidence="1">Uncharacterized protein</fullName>
    </submittedName>
</protein>
<evidence type="ECO:0000313" key="1">
    <source>
        <dbReference type="EMBL" id="KAJ8625709.1"/>
    </source>
</evidence>
<gene>
    <name evidence="1" type="ORF">MRB53_034239</name>
</gene>
<dbReference type="EMBL" id="CM056819">
    <property type="protein sequence ID" value="KAJ8625709.1"/>
    <property type="molecule type" value="Genomic_DNA"/>
</dbReference>
<accession>A0ACC2KY40</accession>
<organism evidence="1 2">
    <name type="scientific">Persea americana</name>
    <name type="common">Avocado</name>
    <dbReference type="NCBI Taxonomy" id="3435"/>
    <lineage>
        <taxon>Eukaryota</taxon>
        <taxon>Viridiplantae</taxon>
        <taxon>Streptophyta</taxon>
        <taxon>Embryophyta</taxon>
        <taxon>Tracheophyta</taxon>
        <taxon>Spermatophyta</taxon>
        <taxon>Magnoliopsida</taxon>
        <taxon>Magnoliidae</taxon>
        <taxon>Laurales</taxon>
        <taxon>Lauraceae</taxon>
        <taxon>Persea</taxon>
    </lineage>
</organism>
<name>A0ACC2KY40_PERAE</name>
<evidence type="ECO:0000313" key="2">
    <source>
        <dbReference type="Proteomes" id="UP001234297"/>
    </source>
</evidence>
<dbReference type="Proteomes" id="UP001234297">
    <property type="component" value="Chromosome 11"/>
</dbReference>
<comment type="caution">
    <text evidence="1">The sequence shown here is derived from an EMBL/GenBank/DDBJ whole genome shotgun (WGS) entry which is preliminary data.</text>
</comment>
<keyword evidence="2" id="KW-1185">Reference proteome</keyword>
<proteinExistence type="predicted"/>